<evidence type="ECO:0000256" key="1">
    <source>
        <dbReference type="ARBA" id="ARBA00004429"/>
    </source>
</evidence>
<organism evidence="12 13">
    <name type="scientific">Candidatus Moanibacter tarae</name>
    <dbReference type="NCBI Taxonomy" id="2200854"/>
    <lineage>
        <taxon>Bacteria</taxon>
        <taxon>Pseudomonadati</taxon>
        <taxon>Verrucomicrobiota</taxon>
        <taxon>Opitutia</taxon>
        <taxon>Puniceicoccales</taxon>
        <taxon>Puniceicoccales incertae sedis</taxon>
        <taxon>Candidatus Moanibacter</taxon>
    </lineage>
</organism>
<feature type="transmembrane region" description="Helical" evidence="9">
    <location>
        <begin position="479"/>
        <end position="502"/>
    </location>
</feature>
<accession>A0A2Z4AEP4</accession>
<dbReference type="InterPro" id="IPR055348">
    <property type="entry name" value="DctQ"/>
</dbReference>
<dbReference type="Pfam" id="PF06808">
    <property type="entry name" value="DctM"/>
    <property type="match status" value="1"/>
</dbReference>
<feature type="transmembrane region" description="Helical" evidence="9">
    <location>
        <begin position="288"/>
        <end position="321"/>
    </location>
</feature>
<dbReference type="Proteomes" id="UP000247465">
    <property type="component" value="Chromosome"/>
</dbReference>
<dbReference type="GO" id="GO:0005886">
    <property type="term" value="C:plasma membrane"/>
    <property type="evidence" value="ECO:0007669"/>
    <property type="project" value="UniProtKB-SubCell"/>
</dbReference>
<feature type="transmembrane region" description="Helical" evidence="9">
    <location>
        <begin position="601"/>
        <end position="624"/>
    </location>
</feature>
<proteinExistence type="predicted"/>
<evidence type="ECO:0000313" key="12">
    <source>
        <dbReference type="EMBL" id="AWT59935.1"/>
    </source>
</evidence>
<sequence>MRQSARDNSDTSPVEAANPASRRNILSRSEDLLLCLVMTALILLPIVEILSRIFGTQGIAASTSIVQHLTLTIGMLGGAIAAREERLLSLSSLSNFLGESIKQKILIFSKATAATVCLLLFEASKDFLLTEKNGGNLLAYGIPIWVALTVIPAGFLLISIRLIWTSGSEWKFRTATILISSCFIWIIGSDWISPHLWFFPLLLLLFAATVLGAPIFAVFGGVTLLLLWQDNLPFAMIPLKHYSMVTSPTLSSVPLFALAGYFLAEGGASKRLLRVFQAVVGPFHGGTAIVTVLVCAFFTSFTGASGVTILALGGLLLPILVQSRYEEKTALGLVTTSASLGLLFPPCIPLILYAITASTVASHMGPSAATAAQLTMERMFLGGIGPGVLLVVLLAWWGVNRAPKEGSFSTKISGGEIATAIWIAKWEILLPVVALGTLFSGFATPVETAAVTALYAFVVEAFFYRDLNLREDIPRSMKECGLIIGGVLMILGLAMGFSNYLIFEQIPSRAVEWVTASIESPWVFLLALNFFLLLVGCILDIFSAIVVIVPIIIPLGIAYGIDPVHLGIIFLVNLEIGYLTPPIGMNLFLSSYRFKKTVPQVIQSIWPLFLVLLVGLLVITYLPFISTTLPLILD</sequence>
<dbReference type="EMBL" id="CP029803">
    <property type="protein sequence ID" value="AWT59935.1"/>
    <property type="molecule type" value="Genomic_DNA"/>
</dbReference>
<evidence type="ECO:0000256" key="7">
    <source>
        <dbReference type="ARBA" id="ARBA00023136"/>
    </source>
</evidence>
<feature type="transmembrane region" description="Helical" evidence="9">
    <location>
        <begin position="449"/>
        <end position="467"/>
    </location>
</feature>
<protein>
    <submittedName>
        <fullName evidence="12">C4-dicarboxylate TRAP transporter large permease protein DctM</fullName>
    </submittedName>
</protein>
<feature type="region of interest" description="Disordered" evidence="8">
    <location>
        <begin position="1"/>
        <end position="20"/>
    </location>
</feature>
<feature type="transmembrane region" description="Helical" evidence="9">
    <location>
        <begin position="567"/>
        <end position="589"/>
    </location>
</feature>
<feature type="transmembrane region" description="Helical" evidence="9">
    <location>
        <begin position="198"/>
        <end position="228"/>
    </location>
</feature>
<evidence type="ECO:0000256" key="9">
    <source>
        <dbReference type="SAM" id="Phobius"/>
    </source>
</evidence>
<keyword evidence="5 9" id="KW-0812">Transmembrane</keyword>
<comment type="subcellular location">
    <subcellularLocation>
        <location evidence="1">Cell inner membrane</location>
        <topology evidence="1">Multi-pass membrane protein</topology>
    </subcellularLocation>
</comment>
<feature type="transmembrane region" description="Helical" evidence="9">
    <location>
        <begin position="379"/>
        <end position="399"/>
    </location>
</feature>
<dbReference type="PANTHER" id="PTHR33362">
    <property type="entry name" value="SIALIC ACID TRAP TRANSPORTER PERMEASE PROTEIN SIAT-RELATED"/>
    <property type="match status" value="1"/>
</dbReference>
<dbReference type="Pfam" id="PF04290">
    <property type="entry name" value="DctQ"/>
    <property type="match status" value="1"/>
</dbReference>
<keyword evidence="6 9" id="KW-1133">Transmembrane helix</keyword>
<dbReference type="KEGG" id="mtar:DF168_01133"/>
<evidence type="ECO:0000256" key="5">
    <source>
        <dbReference type="ARBA" id="ARBA00022692"/>
    </source>
</evidence>
<gene>
    <name evidence="12" type="primary">dctM</name>
    <name evidence="12" type="ORF">DF168_01133</name>
</gene>
<name>A0A2Z4AEP4_9BACT</name>
<dbReference type="GO" id="GO:0022857">
    <property type="term" value="F:transmembrane transporter activity"/>
    <property type="evidence" value="ECO:0007669"/>
    <property type="project" value="TreeGrafter"/>
</dbReference>
<evidence type="ECO:0000256" key="2">
    <source>
        <dbReference type="ARBA" id="ARBA00022448"/>
    </source>
</evidence>
<reference evidence="12 13" key="1">
    <citation type="submission" date="2018-06" db="EMBL/GenBank/DDBJ databases">
        <title>Draft Genome Sequence of a Novel Marine Bacterium Related to the Verrucomicrobia.</title>
        <authorList>
            <person name="Vosseberg J."/>
            <person name="Martijn J."/>
            <person name="Ettema T.J.G."/>
        </authorList>
    </citation>
    <scope>NUCLEOTIDE SEQUENCE [LARGE SCALE GENOMIC DNA]</scope>
    <source>
        <strain evidence="12">TARA_B100001123</strain>
    </source>
</reference>
<feature type="transmembrane region" description="Helical" evidence="9">
    <location>
        <begin position="144"/>
        <end position="163"/>
    </location>
</feature>
<feature type="transmembrane region" description="Helical" evidence="9">
    <location>
        <begin position="522"/>
        <end position="539"/>
    </location>
</feature>
<evidence type="ECO:0000256" key="6">
    <source>
        <dbReference type="ARBA" id="ARBA00022989"/>
    </source>
</evidence>
<feature type="transmembrane region" description="Helical" evidence="9">
    <location>
        <begin position="544"/>
        <end position="561"/>
    </location>
</feature>
<keyword evidence="3" id="KW-1003">Cell membrane</keyword>
<feature type="transmembrane region" description="Helical" evidence="9">
    <location>
        <begin position="32"/>
        <end position="53"/>
    </location>
</feature>
<feature type="domain" description="Tripartite ATP-independent periplasmic transporters DctQ component" evidence="10">
    <location>
        <begin position="42"/>
        <end position="163"/>
    </location>
</feature>
<keyword evidence="2" id="KW-0813">Transport</keyword>
<dbReference type="InterPro" id="IPR004681">
    <property type="entry name" value="TRAP_DctM"/>
</dbReference>
<evidence type="ECO:0000256" key="8">
    <source>
        <dbReference type="SAM" id="MobiDB-lite"/>
    </source>
</evidence>
<evidence type="ECO:0000256" key="3">
    <source>
        <dbReference type="ARBA" id="ARBA00022475"/>
    </source>
</evidence>
<dbReference type="AlphaFoldDB" id="A0A2Z4AEP4"/>
<feature type="transmembrane region" description="Helical" evidence="9">
    <location>
        <begin position="333"/>
        <end position="355"/>
    </location>
</feature>
<keyword evidence="4" id="KW-0997">Cell inner membrane</keyword>
<keyword evidence="7 9" id="KW-0472">Membrane</keyword>
<feature type="domain" description="TRAP C4-dicarboxylate transport system permease DctM subunit" evidence="11">
    <location>
        <begin position="203"/>
        <end position="623"/>
    </location>
</feature>
<dbReference type="InterPro" id="IPR010656">
    <property type="entry name" value="DctM"/>
</dbReference>
<feature type="transmembrane region" description="Helical" evidence="9">
    <location>
        <begin position="175"/>
        <end position="192"/>
    </location>
</feature>
<evidence type="ECO:0000259" key="11">
    <source>
        <dbReference type="Pfam" id="PF06808"/>
    </source>
</evidence>
<evidence type="ECO:0000256" key="4">
    <source>
        <dbReference type="ARBA" id="ARBA00022519"/>
    </source>
</evidence>
<feature type="transmembrane region" description="Helical" evidence="9">
    <location>
        <begin position="249"/>
        <end position="268"/>
    </location>
</feature>
<evidence type="ECO:0000259" key="10">
    <source>
        <dbReference type="Pfam" id="PF04290"/>
    </source>
</evidence>
<feature type="transmembrane region" description="Helical" evidence="9">
    <location>
        <begin position="105"/>
        <end position="124"/>
    </location>
</feature>
<dbReference type="PANTHER" id="PTHR33362:SF5">
    <property type="entry name" value="C4-DICARBOXYLATE TRAP TRANSPORTER LARGE PERMEASE PROTEIN DCTM"/>
    <property type="match status" value="1"/>
</dbReference>
<dbReference type="NCBIfam" id="TIGR00786">
    <property type="entry name" value="dctM"/>
    <property type="match status" value="1"/>
</dbReference>
<feature type="transmembrane region" description="Helical" evidence="9">
    <location>
        <begin position="65"/>
        <end position="84"/>
    </location>
</feature>
<evidence type="ECO:0000313" key="13">
    <source>
        <dbReference type="Proteomes" id="UP000247465"/>
    </source>
</evidence>